<dbReference type="Proteomes" id="UP001175271">
    <property type="component" value="Unassembled WGS sequence"/>
</dbReference>
<dbReference type="AlphaFoldDB" id="A0AA39HT57"/>
<sequence length="112" mass="12451">MEPARLRIAVKLTARFRTAVGKSSAAAMPLTRNSWEHMAAALRVAKRVIQAASSDSERDTVGEAEKAGLRRTVETKTERRATKMKPMETLWTSLRPALGTKTSVRPTRRFIA</sequence>
<gene>
    <name evidence="1" type="ORF">QR680_005724</name>
</gene>
<keyword evidence="2" id="KW-1185">Reference proteome</keyword>
<proteinExistence type="predicted"/>
<accession>A0AA39HT57</accession>
<comment type="caution">
    <text evidence="1">The sequence shown here is derived from an EMBL/GenBank/DDBJ whole genome shotgun (WGS) entry which is preliminary data.</text>
</comment>
<reference evidence="1" key="1">
    <citation type="submission" date="2023-06" db="EMBL/GenBank/DDBJ databases">
        <title>Genomic analysis of the entomopathogenic nematode Steinernema hermaphroditum.</title>
        <authorList>
            <person name="Schwarz E.M."/>
            <person name="Heppert J.K."/>
            <person name="Baniya A."/>
            <person name="Schwartz H.T."/>
            <person name="Tan C.-H."/>
            <person name="Antoshechkin I."/>
            <person name="Sternberg P.W."/>
            <person name="Goodrich-Blair H."/>
            <person name="Dillman A.R."/>
        </authorList>
    </citation>
    <scope>NUCLEOTIDE SEQUENCE</scope>
    <source>
        <strain evidence="1">PS9179</strain>
        <tissue evidence="1">Whole animal</tissue>
    </source>
</reference>
<evidence type="ECO:0000313" key="1">
    <source>
        <dbReference type="EMBL" id="KAK0411577.1"/>
    </source>
</evidence>
<dbReference type="EMBL" id="JAUCMV010000003">
    <property type="protein sequence ID" value="KAK0411577.1"/>
    <property type="molecule type" value="Genomic_DNA"/>
</dbReference>
<name>A0AA39HT57_9BILA</name>
<evidence type="ECO:0000313" key="2">
    <source>
        <dbReference type="Proteomes" id="UP001175271"/>
    </source>
</evidence>
<protein>
    <submittedName>
        <fullName evidence="1">Uncharacterized protein</fullName>
    </submittedName>
</protein>
<organism evidence="1 2">
    <name type="scientific">Steinernema hermaphroditum</name>
    <dbReference type="NCBI Taxonomy" id="289476"/>
    <lineage>
        <taxon>Eukaryota</taxon>
        <taxon>Metazoa</taxon>
        <taxon>Ecdysozoa</taxon>
        <taxon>Nematoda</taxon>
        <taxon>Chromadorea</taxon>
        <taxon>Rhabditida</taxon>
        <taxon>Tylenchina</taxon>
        <taxon>Panagrolaimomorpha</taxon>
        <taxon>Strongyloidoidea</taxon>
        <taxon>Steinernematidae</taxon>
        <taxon>Steinernema</taxon>
    </lineage>
</organism>